<name>A0A3P1XSS8_TANFO</name>
<evidence type="ECO:0000313" key="2">
    <source>
        <dbReference type="EMBL" id="RRD61086.1"/>
    </source>
</evidence>
<evidence type="ECO:0000313" key="3">
    <source>
        <dbReference type="Proteomes" id="UP000278609"/>
    </source>
</evidence>
<dbReference type="RefSeq" id="WP_124751486.1">
    <property type="nucleotide sequence ID" value="NZ_RQYS01000024.1"/>
</dbReference>
<dbReference type="Gene3D" id="2.170.130.10">
    <property type="entry name" value="TonB-dependent receptor, plug domain"/>
    <property type="match status" value="1"/>
</dbReference>
<proteinExistence type="predicted"/>
<dbReference type="EMBL" id="RQYS01000024">
    <property type="protein sequence ID" value="RRD61086.1"/>
    <property type="molecule type" value="Genomic_DNA"/>
</dbReference>
<dbReference type="SUPFAM" id="SSF56935">
    <property type="entry name" value="Porins"/>
    <property type="match status" value="1"/>
</dbReference>
<dbReference type="InterPro" id="IPR037066">
    <property type="entry name" value="Plug_dom_sf"/>
</dbReference>
<dbReference type="InterPro" id="IPR041700">
    <property type="entry name" value="OMP_b-brl_3"/>
</dbReference>
<sequence length="862" mass="99625">MRPTGIILLFLWVTAATVCSQSVRMDVHNEPLNKVLSRLQLELSFDDRTLSEYNISVSKSFENPESALLWLLEDKPFRVERIKNVYVIIPCDNQKKNPADRVFGNIEVRPFSFKGTVVSQTTGEPLEYAIVSLLDADSIPIATGFTTDKGQFAIKTSRVPASIKIGSLGYRTRYENIRDVDGNLGVIHLNDCMIPLGEVVVAAEKTSKEIHHTTYVITPQMLRGVHDALELSDKIPGIYFDQSSNSVWLNHHANILLLVDGVPYSETYLRHLSPDRIEAIEVIHAVSGRFVSDDYAGIIQFVLKKNYTGYDLHASNAVWMNLSKTAENCRLPENHPSLGFIYTTHRLNFFGMYEYDREKSNYHATKSLTYDRYKLVSHSVAHPAHRYRYDNHTVNGGINYHLAPSQILGMQSDYTRGSTKTLQEYTMRRTDLSNNYDRSFTSETENLIQAHTFTGSLFYKGQFANRLHVYADFSYNYYDNDMKNEYHQGGEDVYRYSDLWNEYKKQTGLNFEGKYSLSHNMSIEAGYSNLYRRYASKSSQGIGFLNYIENRNRASVYFSRLFSDKTRLRAGVAFEHIYSHNGITGKHTTRILPYVWMNVKITSKGSLIAGYTANSLYPSLYQLSPMSIVVDTFLTQIGNPDVTSAVRHHGFMEISLGDKLKLMPQVVFINDGISEVYDRKAYKLYRTFNQIDFREYSLNVSYNQSFGRYFRLKSTLTFYHQDALYEANRNSVNGWMIYSDGNFYHPDWAAGIQFGYYRNMKKNILWQGYYMSGKDFWSITARKELWNHRISVMLSYIPPIEFGVRNDRIKYLDTPLYKERTTTDLSSYHPTLLLKVGLRFDHGTRKEPVENKTIKMLHKPER</sequence>
<dbReference type="InterPro" id="IPR008969">
    <property type="entry name" value="CarboxyPept-like_regulatory"/>
</dbReference>
<gene>
    <name evidence="2" type="ORF">EII40_06620</name>
</gene>
<dbReference type="SUPFAM" id="SSF49464">
    <property type="entry name" value="Carboxypeptidase regulatory domain-like"/>
    <property type="match status" value="1"/>
</dbReference>
<dbReference type="Proteomes" id="UP000278609">
    <property type="component" value="Unassembled WGS sequence"/>
</dbReference>
<dbReference type="Pfam" id="PF14905">
    <property type="entry name" value="OMP_b-brl_3"/>
    <property type="match status" value="1"/>
</dbReference>
<comment type="caution">
    <text evidence="2">The sequence shown here is derived from an EMBL/GenBank/DDBJ whole genome shotgun (WGS) entry which is preliminary data.</text>
</comment>
<organism evidence="2 3">
    <name type="scientific">Tannerella forsythia</name>
    <name type="common">Bacteroides forsythus</name>
    <dbReference type="NCBI Taxonomy" id="28112"/>
    <lineage>
        <taxon>Bacteria</taxon>
        <taxon>Pseudomonadati</taxon>
        <taxon>Bacteroidota</taxon>
        <taxon>Bacteroidia</taxon>
        <taxon>Bacteroidales</taxon>
        <taxon>Tannerellaceae</taxon>
        <taxon>Tannerella</taxon>
    </lineage>
</organism>
<dbReference type="OrthoDB" id="1089958at2"/>
<feature type="domain" description="Outer membrane protein beta-barrel" evidence="1">
    <location>
        <begin position="554"/>
        <end position="795"/>
    </location>
</feature>
<dbReference type="AlphaFoldDB" id="A0A3P1XSS8"/>
<reference evidence="2 3" key="1">
    <citation type="submission" date="2018-11" db="EMBL/GenBank/DDBJ databases">
        <title>Genomes From Bacteria Associated with the Canine Oral Cavity: a Test Case for Automated Genome-Based Taxonomic Assignment.</title>
        <authorList>
            <person name="Coil D.A."/>
            <person name="Jospin G."/>
            <person name="Darling A.E."/>
            <person name="Wallis C."/>
            <person name="Davis I.J."/>
            <person name="Harris S."/>
            <person name="Eisen J.A."/>
            <person name="Holcombe L.J."/>
            <person name="O'Flynn C."/>
        </authorList>
    </citation>
    <scope>NUCLEOTIDE SEQUENCE [LARGE SCALE GENOMIC DNA]</scope>
    <source>
        <strain evidence="2 3">OH2617_COT-023</strain>
    </source>
</reference>
<accession>A0A3P1XSS8</accession>
<protein>
    <recommendedName>
        <fullName evidence="1">Outer membrane protein beta-barrel domain-containing protein</fullName>
    </recommendedName>
</protein>
<evidence type="ECO:0000259" key="1">
    <source>
        <dbReference type="Pfam" id="PF14905"/>
    </source>
</evidence>